<accession>A0A9Q3EVF1</accession>
<organism evidence="1 2">
    <name type="scientific">Austropuccinia psidii MF-1</name>
    <dbReference type="NCBI Taxonomy" id="1389203"/>
    <lineage>
        <taxon>Eukaryota</taxon>
        <taxon>Fungi</taxon>
        <taxon>Dikarya</taxon>
        <taxon>Basidiomycota</taxon>
        <taxon>Pucciniomycotina</taxon>
        <taxon>Pucciniomycetes</taxon>
        <taxon>Pucciniales</taxon>
        <taxon>Sphaerophragmiaceae</taxon>
        <taxon>Austropuccinia</taxon>
    </lineage>
</organism>
<dbReference type="Proteomes" id="UP000765509">
    <property type="component" value="Unassembled WGS sequence"/>
</dbReference>
<dbReference type="AlphaFoldDB" id="A0A9Q3EVF1"/>
<evidence type="ECO:0000313" key="1">
    <source>
        <dbReference type="EMBL" id="MBW0524537.1"/>
    </source>
</evidence>
<protein>
    <submittedName>
        <fullName evidence="1">Uncharacterized protein</fullName>
    </submittedName>
</protein>
<keyword evidence="2" id="KW-1185">Reference proteome</keyword>
<evidence type="ECO:0000313" key="2">
    <source>
        <dbReference type="Proteomes" id="UP000765509"/>
    </source>
</evidence>
<reference evidence="1" key="1">
    <citation type="submission" date="2021-03" db="EMBL/GenBank/DDBJ databases">
        <title>Draft genome sequence of rust myrtle Austropuccinia psidii MF-1, a brazilian biotype.</title>
        <authorList>
            <person name="Quecine M.C."/>
            <person name="Pachon D.M.R."/>
            <person name="Bonatelli M.L."/>
            <person name="Correr F.H."/>
            <person name="Franceschini L.M."/>
            <person name="Leite T.F."/>
            <person name="Margarido G.R.A."/>
            <person name="Almeida C.A."/>
            <person name="Ferrarezi J.A."/>
            <person name="Labate C.A."/>
        </authorList>
    </citation>
    <scope>NUCLEOTIDE SEQUENCE</scope>
    <source>
        <strain evidence="1">MF-1</strain>
    </source>
</reference>
<dbReference type="EMBL" id="AVOT02031116">
    <property type="protein sequence ID" value="MBW0524537.1"/>
    <property type="molecule type" value="Genomic_DNA"/>
</dbReference>
<comment type="caution">
    <text evidence="1">The sequence shown here is derived from an EMBL/GenBank/DDBJ whole genome shotgun (WGS) entry which is preliminary data.</text>
</comment>
<gene>
    <name evidence="1" type="ORF">O181_064252</name>
</gene>
<dbReference type="OrthoDB" id="3158924at2759"/>
<name>A0A9Q3EVF1_9BASI</name>
<sequence>MTIFHKDGNIHKNSDGLSRWELSNNIDNPAYVPEEASPQIPIQGISATDLNTTFFEGVRRSYTQDKNCSILCQLLIKDCIDNSLIHALDEAWKKSYYGGIFHLEDVNGKASRLKGMLEKSRKKEVRCMEDSISDAKDQWDKSHATPDFKVGDLVPISTTNFNKIKQCKQIKEFFEGPFVLNSLHGQNEIQVELSEEPRNKYPTVIVSLVKPYKSSDAEKFPFRNEVPHHIPLIESSGTRIFTKAVKERKLRTNKVR</sequence>
<proteinExistence type="predicted"/>